<accession>A0A660LE18</accession>
<sequence length="213" mass="22114">MHAVRALLIVVCAFVVGSGIAAIPYWENDPCSGFYVEVGPGVTWVTQLVPYGTRCEREAAGGWETVNGLVPSTGEWAAWLAVTTVVLAAAWRWRRFASARGAALATAVLGVFGLVAHQAEGVVALMGAVVLGAPVVLAGDRLLRPAAGWPVSLVLGASLPLVVMAVWFTPGLMGYEEVAAVLVLLAGAGTAAAAEWLVPRFVRSSRSSPPRPG</sequence>
<dbReference type="EMBL" id="RBIL01000001">
    <property type="protein sequence ID" value="RKQ92556.1"/>
    <property type="molecule type" value="Genomic_DNA"/>
</dbReference>
<feature type="transmembrane region" description="Helical" evidence="1">
    <location>
        <begin position="100"/>
        <end position="116"/>
    </location>
</feature>
<feature type="transmembrane region" description="Helical" evidence="1">
    <location>
        <begin position="76"/>
        <end position="93"/>
    </location>
</feature>
<dbReference type="RefSeq" id="WP_121250246.1">
    <property type="nucleotide sequence ID" value="NZ_RBIL01000001.1"/>
</dbReference>
<feature type="transmembrane region" description="Helical" evidence="1">
    <location>
        <begin position="151"/>
        <end position="172"/>
    </location>
</feature>
<evidence type="ECO:0000256" key="1">
    <source>
        <dbReference type="SAM" id="Phobius"/>
    </source>
</evidence>
<reference evidence="2 3" key="1">
    <citation type="submission" date="2018-10" db="EMBL/GenBank/DDBJ databases">
        <title>Genomic Encyclopedia of Archaeal and Bacterial Type Strains, Phase II (KMG-II): from individual species to whole genera.</title>
        <authorList>
            <person name="Goeker M."/>
        </authorList>
    </citation>
    <scope>NUCLEOTIDE SEQUENCE [LARGE SCALE GENOMIC DNA]</scope>
    <source>
        <strain evidence="2 3">DSM 14954</strain>
    </source>
</reference>
<name>A0A660LE18_9ACTN</name>
<protein>
    <submittedName>
        <fullName evidence="2">Uncharacterized protein</fullName>
    </submittedName>
</protein>
<proteinExistence type="predicted"/>
<keyword evidence="1" id="KW-0472">Membrane</keyword>
<keyword evidence="1" id="KW-1133">Transmembrane helix</keyword>
<comment type="caution">
    <text evidence="2">The sequence shown here is derived from an EMBL/GenBank/DDBJ whole genome shotgun (WGS) entry which is preliminary data.</text>
</comment>
<feature type="transmembrane region" description="Helical" evidence="1">
    <location>
        <begin position="178"/>
        <end position="198"/>
    </location>
</feature>
<gene>
    <name evidence="2" type="ORF">C8N24_2407</name>
</gene>
<dbReference type="Proteomes" id="UP000278962">
    <property type="component" value="Unassembled WGS sequence"/>
</dbReference>
<evidence type="ECO:0000313" key="3">
    <source>
        <dbReference type="Proteomes" id="UP000278962"/>
    </source>
</evidence>
<organism evidence="2 3">
    <name type="scientific">Solirubrobacter pauli</name>
    <dbReference type="NCBI Taxonomy" id="166793"/>
    <lineage>
        <taxon>Bacteria</taxon>
        <taxon>Bacillati</taxon>
        <taxon>Actinomycetota</taxon>
        <taxon>Thermoleophilia</taxon>
        <taxon>Solirubrobacterales</taxon>
        <taxon>Solirubrobacteraceae</taxon>
        <taxon>Solirubrobacter</taxon>
    </lineage>
</organism>
<dbReference type="AlphaFoldDB" id="A0A660LE18"/>
<keyword evidence="1" id="KW-0812">Transmembrane</keyword>
<evidence type="ECO:0000313" key="2">
    <source>
        <dbReference type="EMBL" id="RKQ92556.1"/>
    </source>
</evidence>
<feature type="transmembrane region" description="Helical" evidence="1">
    <location>
        <begin position="122"/>
        <end position="139"/>
    </location>
</feature>
<keyword evidence="3" id="KW-1185">Reference proteome</keyword>